<proteinExistence type="predicted"/>
<organism evidence="2 3">
    <name type="scientific">Hohenbuehelia grisea</name>
    <dbReference type="NCBI Taxonomy" id="104357"/>
    <lineage>
        <taxon>Eukaryota</taxon>
        <taxon>Fungi</taxon>
        <taxon>Dikarya</taxon>
        <taxon>Basidiomycota</taxon>
        <taxon>Agaricomycotina</taxon>
        <taxon>Agaricomycetes</taxon>
        <taxon>Agaricomycetidae</taxon>
        <taxon>Agaricales</taxon>
        <taxon>Pleurotineae</taxon>
        <taxon>Pleurotaceae</taxon>
        <taxon>Hohenbuehelia</taxon>
    </lineage>
</organism>
<feature type="compositionally biased region" description="Polar residues" evidence="1">
    <location>
        <begin position="1"/>
        <end position="18"/>
    </location>
</feature>
<protein>
    <submittedName>
        <fullName evidence="2">Uncharacterized protein</fullName>
    </submittedName>
</protein>
<dbReference type="EMBL" id="JASNQZ010000012">
    <property type="protein sequence ID" value="KAL0949023.1"/>
    <property type="molecule type" value="Genomic_DNA"/>
</dbReference>
<evidence type="ECO:0000313" key="2">
    <source>
        <dbReference type="EMBL" id="KAL0949023.1"/>
    </source>
</evidence>
<evidence type="ECO:0000256" key="1">
    <source>
        <dbReference type="SAM" id="MobiDB-lite"/>
    </source>
</evidence>
<dbReference type="Proteomes" id="UP001556367">
    <property type="component" value="Unassembled WGS sequence"/>
</dbReference>
<gene>
    <name evidence="2" type="ORF">HGRIS_009118</name>
</gene>
<accession>A0ABR3J089</accession>
<keyword evidence="3" id="KW-1185">Reference proteome</keyword>
<comment type="caution">
    <text evidence="2">The sequence shown here is derived from an EMBL/GenBank/DDBJ whole genome shotgun (WGS) entry which is preliminary data.</text>
</comment>
<evidence type="ECO:0000313" key="3">
    <source>
        <dbReference type="Proteomes" id="UP001556367"/>
    </source>
</evidence>
<name>A0ABR3J089_9AGAR</name>
<feature type="region of interest" description="Disordered" evidence="1">
    <location>
        <begin position="1"/>
        <end position="22"/>
    </location>
</feature>
<reference evidence="3" key="1">
    <citation type="submission" date="2024-06" db="EMBL/GenBank/DDBJ databases">
        <title>Multi-omics analyses provide insights into the biosynthesis of the anticancer antibiotic pleurotin in Hohenbuehelia grisea.</title>
        <authorList>
            <person name="Weaver J.A."/>
            <person name="Alberti F."/>
        </authorList>
    </citation>
    <scope>NUCLEOTIDE SEQUENCE [LARGE SCALE GENOMIC DNA]</scope>
    <source>
        <strain evidence="3">T-177</strain>
    </source>
</reference>
<sequence>MTPLSSLIPSGVPTQGSVNPPPPRTLVRFSRSWAHLIRSHVITGLRGELSYLISALKYLLRLRSPLQRCSITLGEASFKFVHSNLFIPEGLLNHTLWSNPSAPMPNLTHLSMDYTQLFCGTDGACMLTSLTEVSLPSLVFLCFRLHECHARKCCYDMLELFIVRTRILQTLRWEICRDYRSYGSSKALLPFFNNFIRRTAPVLSNLTSLTIEHLGDPWRGWEPSRNPCVLRSLYHAWKETRSLVVTSIDFRLVNSYSEDENEFAYPSPWVLLPRHRIVDDQEPTDTDSRGDDQYSLVAKLSLDDLDNYIGFGIDAYDIFESFLLSRPFDHPDLQSYDSQICPIPSTGAHLLTYDHSNFRSRFPTRSRRVRARKSRAKARKEAGKE</sequence>